<protein>
    <submittedName>
        <fullName evidence="2">Uncharacterized protein LOC111385004</fullName>
    </submittedName>
</protein>
<keyword evidence="1" id="KW-0472">Membrane</keyword>
<keyword evidence="1" id="KW-1133">Transmembrane helix</keyword>
<sequence>MDSIQSRPVCDRWSECRDVCDHDDLKNLINKLDAPMPWIGVYIAAASVVCSLAMAVDAFHRFRSKMLWFPWKYFSFNAISLTLLTVTLKLPIDLTASTLGVHEILARVRSLVFMSTAMANFMISLGSMDDNEMVLNLAALGIMIITVIGNAYIHLITVCYFDGA</sequence>
<dbReference type="OrthoDB" id="1915303at2759"/>
<dbReference type="Gramene" id="OE9A020241T1">
    <property type="protein sequence ID" value="OE9A020241C1"/>
    <property type="gene ID" value="OE9A020241"/>
</dbReference>
<organism evidence="2 3">
    <name type="scientific">Olea europaea subsp. europaea</name>
    <dbReference type="NCBI Taxonomy" id="158383"/>
    <lineage>
        <taxon>Eukaryota</taxon>
        <taxon>Viridiplantae</taxon>
        <taxon>Streptophyta</taxon>
        <taxon>Embryophyta</taxon>
        <taxon>Tracheophyta</taxon>
        <taxon>Spermatophyta</taxon>
        <taxon>Magnoliopsida</taxon>
        <taxon>eudicotyledons</taxon>
        <taxon>Gunneridae</taxon>
        <taxon>Pentapetalae</taxon>
        <taxon>asterids</taxon>
        <taxon>lamiids</taxon>
        <taxon>Lamiales</taxon>
        <taxon>Oleaceae</taxon>
        <taxon>Oleeae</taxon>
        <taxon>Olea</taxon>
    </lineage>
</organism>
<gene>
    <name evidence="2" type="ORF">OLEA9_A020241</name>
</gene>
<proteinExistence type="predicted"/>
<accession>A0A8S0U4I4</accession>
<feature type="transmembrane region" description="Helical" evidence="1">
    <location>
        <begin position="39"/>
        <end position="59"/>
    </location>
</feature>
<evidence type="ECO:0000313" key="3">
    <source>
        <dbReference type="Proteomes" id="UP000594638"/>
    </source>
</evidence>
<feature type="transmembrane region" description="Helical" evidence="1">
    <location>
        <begin position="71"/>
        <end position="92"/>
    </location>
</feature>
<keyword evidence="3" id="KW-1185">Reference proteome</keyword>
<dbReference type="AlphaFoldDB" id="A0A8S0U4I4"/>
<feature type="transmembrane region" description="Helical" evidence="1">
    <location>
        <begin position="104"/>
        <end position="123"/>
    </location>
</feature>
<comment type="caution">
    <text evidence="2">The sequence shown here is derived from an EMBL/GenBank/DDBJ whole genome shotgun (WGS) entry which is preliminary data.</text>
</comment>
<evidence type="ECO:0000256" key="1">
    <source>
        <dbReference type="SAM" id="Phobius"/>
    </source>
</evidence>
<name>A0A8S0U4I4_OLEEU</name>
<dbReference type="PANTHER" id="PTHR35307">
    <property type="entry name" value="PROTEIN, PUTATIVE-RELATED"/>
    <property type="match status" value="1"/>
</dbReference>
<reference evidence="2 3" key="1">
    <citation type="submission" date="2019-12" db="EMBL/GenBank/DDBJ databases">
        <authorList>
            <person name="Alioto T."/>
            <person name="Alioto T."/>
            <person name="Gomez Garrido J."/>
        </authorList>
    </citation>
    <scope>NUCLEOTIDE SEQUENCE [LARGE SCALE GENOMIC DNA]</scope>
</reference>
<evidence type="ECO:0000313" key="2">
    <source>
        <dbReference type="EMBL" id="CAA3012325.1"/>
    </source>
</evidence>
<dbReference type="Proteomes" id="UP000594638">
    <property type="component" value="Unassembled WGS sequence"/>
</dbReference>
<feature type="transmembrane region" description="Helical" evidence="1">
    <location>
        <begin position="135"/>
        <end position="155"/>
    </location>
</feature>
<dbReference type="PANTHER" id="PTHR35307:SF3">
    <property type="entry name" value="DUF4220 DOMAIN-CONTAINING PROTEIN"/>
    <property type="match status" value="1"/>
</dbReference>
<dbReference type="EMBL" id="CACTIH010007395">
    <property type="protein sequence ID" value="CAA3012325.1"/>
    <property type="molecule type" value="Genomic_DNA"/>
</dbReference>
<keyword evidence="1" id="KW-0812">Transmembrane</keyword>